<organism evidence="2 3">
    <name type="scientific">Platanthera zijinensis</name>
    <dbReference type="NCBI Taxonomy" id="2320716"/>
    <lineage>
        <taxon>Eukaryota</taxon>
        <taxon>Viridiplantae</taxon>
        <taxon>Streptophyta</taxon>
        <taxon>Embryophyta</taxon>
        <taxon>Tracheophyta</taxon>
        <taxon>Spermatophyta</taxon>
        <taxon>Magnoliopsida</taxon>
        <taxon>Liliopsida</taxon>
        <taxon>Asparagales</taxon>
        <taxon>Orchidaceae</taxon>
        <taxon>Orchidoideae</taxon>
        <taxon>Orchideae</taxon>
        <taxon>Orchidinae</taxon>
        <taxon>Platanthera</taxon>
    </lineage>
</organism>
<accession>A0AAP0G0Z4</accession>
<dbReference type="Proteomes" id="UP001418222">
    <property type="component" value="Unassembled WGS sequence"/>
</dbReference>
<proteinExistence type="predicted"/>
<evidence type="ECO:0000256" key="1">
    <source>
        <dbReference type="SAM" id="MobiDB-lite"/>
    </source>
</evidence>
<dbReference type="AlphaFoldDB" id="A0AAP0G0Z4"/>
<protein>
    <submittedName>
        <fullName evidence="2">Uncharacterized protein</fullName>
    </submittedName>
</protein>
<dbReference type="EMBL" id="JBBWWQ010000014">
    <property type="protein sequence ID" value="KAK8931283.1"/>
    <property type="molecule type" value="Genomic_DNA"/>
</dbReference>
<reference evidence="2 3" key="1">
    <citation type="journal article" date="2022" name="Nat. Plants">
        <title>Genomes of leafy and leafless Platanthera orchids illuminate the evolution of mycoheterotrophy.</title>
        <authorList>
            <person name="Li M.H."/>
            <person name="Liu K.W."/>
            <person name="Li Z."/>
            <person name="Lu H.C."/>
            <person name="Ye Q.L."/>
            <person name="Zhang D."/>
            <person name="Wang J.Y."/>
            <person name="Li Y.F."/>
            <person name="Zhong Z.M."/>
            <person name="Liu X."/>
            <person name="Yu X."/>
            <person name="Liu D.K."/>
            <person name="Tu X.D."/>
            <person name="Liu B."/>
            <person name="Hao Y."/>
            <person name="Liao X.Y."/>
            <person name="Jiang Y.T."/>
            <person name="Sun W.H."/>
            <person name="Chen J."/>
            <person name="Chen Y.Q."/>
            <person name="Ai Y."/>
            <person name="Zhai J.W."/>
            <person name="Wu S.S."/>
            <person name="Zhou Z."/>
            <person name="Hsiao Y.Y."/>
            <person name="Wu W.L."/>
            <person name="Chen Y.Y."/>
            <person name="Lin Y.F."/>
            <person name="Hsu J.L."/>
            <person name="Li C.Y."/>
            <person name="Wang Z.W."/>
            <person name="Zhao X."/>
            <person name="Zhong W.Y."/>
            <person name="Ma X.K."/>
            <person name="Ma L."/>
            <person name="Huang J."/>
            <person name="Chen G.Z."/>
            <person name="Huang M.Z."/>
            <person name="Huang L."/>
            <person name="Peng D.H."/>
            <person name="Luo Y.B."/>
            <person name="Zou S.Q."/>
            <person name="Chen S.P."/>
            <person name="Lan S."/>
            <person name="Tsai W.C."/>
            <person name="Van de Peer Y."/>
            <person name="Liu Z.J."/>
        </authorList>
    </citation>
    <scope>NUCLEOTIDE SEQUENCE [LARGE SCALE GENOMIC DNA]</scope>
    <source>
        <strain evidence="2">Lor287</strain>
    </source>
</reference>
<keyword evidence="3" id="KW-1185">Reference proteome</keyword>
<gene>
    <name evidence="2" type="ORF">KSP39_PZI016232</name>
</gene>
<comment type="caution">
    <text evidence="2">The sequence shown here is derived from an EMBL/GenBank/DDBJ whole genome shotgun (WGS) entry which is preliminary data.</text>
</comment>
<name>A0AAP0G0Z4_9ASPA</name>
<evidence type="ECO:0000313" key="3">
    <source>
        <dbReference type="Proteomes" id="UP001418222"/>
    </source>
</evidence>
<sequence>MTLTKMEKKEELARRRREEVDSRAGYTFDESYLLQEIGDKLKDHLGNPTMQCHNKAKHIRISIALPTWRSMKIAHHASMANTALYEKCNFRELQEVGPKNLPYLTAQA</sequence>
<feature type="region of interest" description="Disordered" evidence="1">
    <location>
        <begin position="1"/>
        <end position="21"/>
    </location>
</feature>
<evidence type="ECO:0000313" key="2">
    <source>
        <dbReference type="EMBL" id="KAK8931283.1"/>
    </source>
</evidence>